<evidence type="ECO:0000313" key="1">
    <source>
        <dbReference type="EMBL" id="TYK52816.1"/>
    </source>
</evidence>
<reference evidence="1 2" key="1">
    <citation type="submission" date="2019-08" db="EMBL/GenBank/DDBJ databases">
        <title>Actinomadura sp. nov. CYP1-5 isolated from mountain soil.</title>
        <authorList>
            <person name="Songsumanus A."/>
            <person name="Kuncharoen N."/>
            <person name="Kudo T."/>
            <person name="Yuki M."/>
            <person name="Igarashi Y."/>
            <person name="Tanasupawat S."/>
        </authorList>
    </citation>
    <scope>NUCLEOTIDE SEQUENCE [LARGE SCALE GENOMIC DNA]</scope>
    <source>
        <strain evidence="1 2">CYP1-5</strain>
    </source>
</reference>
<dbReference type="AlphaFoldDB" id="A0A5D3FY21"/>
<proteinExistence type="predicted"/>
<evidence type="ECO:0000313" key="2">
    <source>
        <dbReference type="Proteomes" id="UP000323505"/>
    </source>
</evidence>
<sequence>MSEDEWNRIIRSVKQGQLGPWTCPECDEYAVELGQRFAQGHVVERTLLCFACQAKVAAPA</sequence>
<protein>
    <submittedName>
        <fullName evidence="1">Uncharacterized protein</fullName>
    </submittedName>
</protein>
<dbReference type="Proteomes" id="UP000323505">
    <property type="component" value="Unassembled WGS sequence"/>
</dbReference>
<accession>A0A5D3FY21</accession>
<keyword evidence="2" id="KW-1185">Reference proteome</keyword>
<gene>
    <name evidence="1" type="ORF">FXF68_03420</name>
</gene>
<comment type="caution">
    <text evidence="1">The sequence shown here is derived from an EMBL/GenBank/DDBJ whole genome shotgun (WGS) entry which is preliminary data.</text>
</comment>
<dbReference type="EMBL" id="VSRQ01000001">
    <property type="protein sequence ID" value="TYK52816.1"/>
    <property type="molecule type" value="Genomic_DNA"/>
</dbReference>
<dbReference type="RefSeq" id="WP_148757414.1">
    <property type="nucleotide sequence ID" value="NZ_VSRQ01000001.1"/>
</dbReference>
<organism evidence="1 2">
    <name type="scientific">Actinomadura decatromicini</name>
    <dbReference type="NCBI Taxonomy" id="2604572"/>
    <lineage>
        <taxon>Bacteria</taxon>
        <taxon>Bacillati</taxon>
        <taxon>Actinomycetota</taxon>
        <taxon>Actinomycetes</taxon>
        <taxon>Streptosporangiales</taxon>
        <taxon>Thermomonosporaceae</taxon>
        <taxon>Actinomadura</taxon>
    </lineage>
</organism>
<name>A0A5D3FY21_9ACTN</name>